<dbReference type="RefSeq" id="WP_101714909.1">
    <property type="nucleotide sequence ID" value="NZ_PJRQ01000043.1"/>
</dbReference>
<dbReference type="Proteomes" id="UP000234483">
    <property type="component" value="Unassembled WGS sequence"/>
</dbReference>
<keyword evidence="4" id="KW-1185">Reference proteome</keyword>
<proteinExistence type="predicted"/>
<evidence type="ECO:0000313" key="2">
    <source>
        <dbReference type="EMBL" id="PLR08072.1"/>
    </source>
</evidence>
<sequence>MMVTECEAVTVPNRVQPGDPGRLALEKVAALGDPFVQLAVVAPLQIEGAANPIQIMTDEVLVGRTIHGVPLAVTYQPQCQLPGSTDTLVIVAVAPPLAMSPVIVTLQSTVVV</sequence>
<evidence type="ECO:0000313" key="4">
    <source>
        <dbReference type="Proteomes" id="UP000281192"/>
    </source>
</evidence>
<evidence type="ECO:0000313" key="3">
    <source>
        <dbReference type="Proteomes" id="UP000234483"/>
    </source>
</evidence>
<accession>A0A2N5CNK2</accession>
<reference evidence="1 4" key="2">
    <citation type="submission" date="2018-01" db="EMBL/GenBank/DDBJ databases">
        <title>Complete genome sequence of Caulobacter flavus RHGG3.</title>
        <authorList>
            <person name="Yang E."/>
        </authorList>
    </citation>
    <scope>NUCLEOTIDE SEQUENCE [LARGE SCALE GENOMIC DNA]</scope>
    <source>
        <strain evidence="1 4">RHGG3</strain>
    </source>
</reference>
<dbReference type="KEGG" id="cfh:C1707_25645"/>
<dbReference type="AlphaFoldDB" id="A0A2N5CNK2"/>
<dbReference type="EMBL" id="PJRQ01000043">
    <property type="protein sequence ID" value="PLR08072.1"/>
    <property type="molecule type" value="Genomic_DNA"/>
</dbReference>
<gene>
    <name evidence="1" type="ORF">C1707_25645</name>
    <name evidence="2" type="ORF">CFHF_21105</name>
</gene>
<protein>
    <submittedName>
        <fullName evidence="2">Uncharacterized protein</fullName>
    </submittedName>
</protein>
<evidence type="ECO:0000313" key="1">
    <source>
        <dbReference type="EMBL" id="AYV49351.1"/>
    </source>
</evidence>
<organism evidence="2 3">
    <name type="scientific">Caulobacter flavus</name>
    <dbReference type="NCBI Taxonomy" id="1679497"/>
    <lineage>
        <taxon>Bacteria</taxon>
        <taxon>Pseudomonadati</taxon>
        <taxon>Pseudomonadota</taxon>
        <taxon>Alphaproteobacteria</taxon>
        <taxon>Caulobacterales</taxon>
        <taxon>Caulobacteraceae</taxon>
        <taxon>Caulobacter</taxon>
    </lineage>
</organism>
<name>A0A2N5CNK2_9CAUL</name>
<dbReference type="OrthoDB" id="9958347at2"/>
<dbReference type="Proteomes" id="UP000281192">
    <property type="component" value="Chromosome"/>
</dbReference>
<reference evidence="2 3" key="1">
    <citation type="submission" date="2017-12" db="EMBL/GenBank/DDBJ databases">
        <title>The genome sequence of Caulobacter flavus CGMCC1 15093.</title>
        <authorList>
            <person name="Gao J."/>
            <person name="Mao X."/>
            <person name="Sun J."/>
        </authorList>
    </citation>
    <scope>NUCLEOTIDE SEQUENCE [LARGE SCALE GENOMIC DNA]</scope>
    <source>
        <strain evidence="2 3">CGMCC1 15093</strain>
    </source>
</reference>
<dbReference type="EMBL" id="CP026100">
    <property type="protein sequence ID" value="AYV49351.1"/>
    <property type="molecule type" value="Genomic_DNA"/>
</dbReference>